<feature type="domain" description="THD" evidence="5">
    <location>
        <begin position="117"/>
        <end position="256"/>
    </location>
</feature>
<dbReference type="CDD" id="cd00184">
    <property type="entry name" value="TNF"/>
    <property type="match status" value="1"/>
</dbReference>
<evidence type="ECO:0000313" key="6">
    <source>
        <dbReference type="Ensembl" id="ENSCCRP00015104095.1"/>
    </source>
</evidence>
<dbReference type="Proteomes" id="UP000694700">
    <property type="component" value="Unplaced"/>
</dbReference>
<dbReference type="PROSITE" id="PS50049">
    <property type="entry name" value="THD_2"/>
    <property type="match status" value="1"/>
</dbReference>
<comment type="subcellular location">
    <subcellularLocation>
        <location evidence="1">Membrane</location>
    </subcellularLocation>
</comment>
<evidence type="ECO:0000256" key="2">
    <source>
        <dbReference type="ARBA" id="ARBA00008670"/>
    </source>
</evidence>
<evidence type="ECO:0000256" key="1">
    <source>
        <dbReference type="ARBA" id="ARBA00004370"/>
    </source>
</evidence>
<dbReference type="GO" id="GO:0008625">
    <property type="term" value="P:extrinsic apoptotic signaling pathway via death domain receptors"/>
    <property type="evidence" value="ECO:0007669"/>
    <property type="project" value="TreeGrafter"/>
</dbReference>
<dbReference type="Pfam" id="PF00229">
    <property type="entry name" value="TNF"/>
    <property type="match status" value="1"/>
</dbReference>
<dbReference type="GO" id="GO:0006955">
    <property type="term" value="P:immune response"/>
    <property type="evidence" value="ECO:0007669"/>
    <property type="project" value="InterPro"/>
</dbReference>
<dbReference type="GO" id="GO:0005164">
    <property type="term" value="F:tumor necrosis factor receptor binding"/>
    <property type="evidence" value="ECO:0007669"/>
    <property type="project" value="InterPro"/>
</dbReference>
<evidence type="ECO:0000256" key="4">
    <source>
        <dbReference type="ARBA" id="ARBA00023136"/>
    </source>
</evidence>
<reference evidence="6" key="1">
    <citation type="submission" date="2025-08" db="UniProtKB">
        <authorList>
            <consortium name="Ensembl"/>
        </authorList>
    </citation>
    <scope>IDENTIFICATION</scope>
</reference>
<name>A0A8C2AFQ1_CYPCA</name>
<dbReference type="InterPro" id="IPR006052">
    <property type="entry name" value="TNF_dom"/>
</dbReference>
<dbReference type="Ensembl" id="ENSCCRT00015107442.1">
    <property type="protein sequence ID" value="ENSCCRP00015104095.1"/>
    <property type="gene ID" value="ENSCCRG00015041567.1"/>
</dbReference>
<dbReference type="GO" id="GO:0005615">
    <property type="term" value="C:extracellular space"/>
    <property type="evidence" value="ECO:0007669"/>
    <property type="project" value="UniProtKB-KW"/>
</dbReference>
<keyword evidence="4" id="KW-0472">Membrane</keyword>
<comment type="similarity">
    <text evidence="2">Belongs to the tumor necrosis factor family.</text>
</comment>
<dbReference type="GO" id="GO:0043123">
    <property type="term" value="P:positive regulation of canonical NF-kappaB signal transduction"/>
    <property type="evidence" value="ECO:0007669"/>
    <property type="project" value="TreeGrafter"/>
</dbReference>
<evidence type="ECO:0000259" key="5">
    <source>
        <dbReference type="PROSITE" id="PS50049"/>
    </source>
</evidence>
<proteinExistence type="inferred from homology"/>
<evidence type="ECO:0000256" key="3">
    <source>
        <dbReference type="ARBA" id="ARBA00022514"/>
    </source>
</evidence>
<protein>
    <submittedName>
        <fullName evidence="6">Fas ligand (TNF superfamily, member 6)</fullName>
    </submittedName>
</protein>
<dbReference type="GO" id="GO:0016020">
    <property type="term" value="C:membrane"/>
    <property type="evidence" value="ECO:0007669"/>
    <property type="project" value="UniProtKB-SubCell"/>
</dbReference>
<dbReference type="SMART" id="SM00207">
    <property type="entry name" value="TNF"/>
    <property type="match status" value="1"/>
</dbReference>
<dbReference type="AlphaFoldDB" id="A0A8C2AFQ1"/>
<accession>A0A8C2AFQ1</accession>
<dbReference type="InterPro" id="IPR008983">
    <property type="entry name" value="Tumour_necrosis_fac-like_dom"/>
</dbReference>
<sequence>MGMQQIEGFKVMPFPASLGFNHIIHLTVIALTILMQTPETAHCKIESARTHSYAQTDCFMWQLLFFSALGLGAYQILRLQTEVQRLSQEMPTQMQSITPQRQVGLNPAELNRNKQKSAAHLIGRAEQSVSSGILKWEAKHGEAFTEGIKYINGGLQVNETGLYFVYSRVEFLSPNCNPEDFYAHKMHLQRNSHNRTIMEDHREGFCSAGSRKPWMTGSHIGSLQHLKESDWLFVNVSHPHLLSKNYHSNYFGLFKIH</sequence>
<dbReference type="PANTHER" id="PTHR11471:SF33">
    <property type="entry name" value="TUMOR NECROSIS FACTOR LIGAND SUPERFAMILY MEMBER 6"/>
    <property type="match status" value="1"/>
</dbReference>
<dbReference type="SUPFAM" id="SSF49842">
    <property type="entry name" value="TNF-like"/>
    <property type="match status" value="1"/>
</dbReference>
<evidence type="ECO:0000313" key="7">
    <source>
        <dbReference type="Proteomes" id="UP000694700"/>
    </source>
</evidence>
<keyword evidence="3" id="KW-0202">Cytokine</keyword>
<dbReference type="PANTHER" id="PTHR11471">
    <property type="entry name" value="TUMOR NECROSIS FACTOR FAMILY MEMBER"/>
    <property type="match status" value="1"/>
</dbReference>
<organism evidence="6 7">
    <name type="scientific">Cyprinus carpio</name>
    <name type="common">Common carp</name>
    <dbReference type="NCBI Taxonomy" id="7962"/>
    <lineage>
        <taxon>Eukaryota</taxon>
        <taxon>Metazoa</taxon>
        <taxon>Chordata</taxon>
        <taxon>Craniata</taxon>
        <taxon>Vertebrata</taxon>
        <taxon>Euteleostomi</taxon>
        <taxon>Actinopterygii</taxon>
        <taxon>Neopterygii</taxon>
        <taxon>Teleostei</taxon>
        <taxon>Ostariophysi</taxon>
        <taxon>Cypriniformes</taxon>
        <taxon>Cyprinidae</taxon>
        <taxon>Cyprininae</taxon>
        <taxon>Cyprinus</taxon>
    </lineage>
</organism>
<dbReference type="Gene3D" id="2.60.120.40">
    <property type="match status" value="1"/>
</dbReference>
<dbReference type="GO" id="GO:0005125">
    <property type="term" value="F:cytokine activity"/>
    <property type="evidence" value="ECO:0007669"/>
    <property type="project" value="UniProtKB-KW"/>
</dbReference>